<name>A0A1J1JKY0_PLAAG</name>
<dbReference type="AlphaFoldDB" id="A0A1J1JKY0"/>
<dbReference type="PANTHER" id="PTHR33844">
    <property type="entry name" value="SULFOTRANSFER_1 DOMAIN-CONTAINING PROTEIN"/>
    <property type="match status" value="1"/>
</dbReference>
<dbReference type="PANTHER" id="PTHR33844:SF1">
    <property type="entry name" value="SULFOTRANSFERASE DOMAIN-CONTAINING PROTEIN"/>
    <property type="match status" value="1"/>
</dbReference>
<dbReference type="Pfam" id="PF13469">
    <property type="entry name" value="Sulfotransfer_3"/>
    <property type="match status" value="1"/>
</dbReference>
<gene>
    <name evidence="1" type="ORF">PLAM_4209</name>
</gene>
<reference evidence="1" key="1">
    <citation type="submission" date="2015-09" db="EMBL/GenBank/DDBJ databases">
        <authorList>
            <person name="Jackson K.R."/>
            <person name="Lunt B.L."/>
            <person name="Fisher J.N.B."/>
            <person name="Gardner A.V."/>
            <person name="Bailey M.E."/>
            <person name="Deus L.M."/>
            <person name="Earl A.S."/>
            <person name="Gibby P.D."/>
            <person name="Hartmann K.A."/>
            <person name="Liu J.E."/>
            <person name="Manci A.M."/>
            <person name="Nielsen D.A."/>
            <person name="Solomon M.B."/>
            <person name="Breakwell D.P."/>
            <person name="Burnett S.H."/>
            <person name="Grose J.H."/>
        </authorList>
    </citation>
    <scope>NUCLEOTIDE SEQUENCE</scope>
    <source>
        <strain evidence="1">7805</strain>
    </source>
</reference>
<dbReference type="Gene3D" id="3.40.50.300">
    <property type="entry name" value="P-loop containing nucleotide triphosphate hydrolases"/>
    <property type="match status" value="1"/>
</dbReference>
<proteinExistence type="predicted"/>
<protein>
    <recommendedName>
        <fullName evidence="2">Sulfotransferase domain-containing protein</fullName>
    </recommendedName>
</protein>
<dbReference type="RefSeq" id="WP_254034226.1">
    <property type="nucleotide sequence ID" value="NZ_LR882950.1"/>
</dbReference>
<sequence length="377" mass="43403">MPAKFFKIKSKNKPYFLSIPSLDDFDYQEANTVDINIILEKPNISLYCLDFSRKWAIFVETDPEVDIDQFPFFYQAQYDHAKNLIAITFSELLEIGKQLEIPENLVIVYSVGRCGSTLINSAFNQLENTLSLSEPGVYDQLIIMRQWDGSNDAEISELIESCTKILCTSSRLDDHSYRWVIKLRSYGIEIADLIFKHFPKAKIIFLYRDTETWMKSVFRASLGEIPNTVDSLKAMQNQVSQVSPLIHQDERDQPLSYLQILTLAWLSVMEGYLRLHQQGVLALAIRFQDLITAPQQTIIEILKYCDLPTTNLIQVFEVLQKDSQADTILSKANLNNQQVELTEEDLKEIRATLQEHSTIKTSDFIVPNTLDLKRSEI</sequence>
<dbReference type="InterPro" id="IPR027417">
    <property type="entry name" value="P-loop_NTPase"/>
</dbReference>
<evidence type="ECO:0000313" key="1">
    <source>
        <dbReference type="EMBL" id="CUM62174.1"/>
    </source>
</evidence>
<dbReference type="SUPFAM" id="SSF52540">
    <property type="entry name" value="P-loop containing nucleoside triphosphate hydrolases"/>
    <property type="match status" value="1"/>
</dbReference>
<dbReference type="EMBL" id="LO018304">
    <property type="protein sequence ID" value="CUM62174.1"/>
    <property type="molecule type" value="Genomic_DNA"/>
</dbReference>
<evidence type="ECO:0008006" key="2">
    <source>
        <dbReference type="Google" id="ProtNLM"/>
    </source>
</evidence>
<organism evidence="1">
    <name type="scientific">Planktothrix agardhii</name>
    <name type="common">Oscillatoria agardhii</name>
    <dbReference type="NCBI Taxonomy" id="1160"/>
    <lineage>
        <taxon>Bacteria</taxon>
        <taxon>Bacillati</taxon>
        <taxon>Cyanobacteriota</taxon>
        <taxon>Cyanophyceae</taxon>
        <taxon>Oscillatoriophycideae</taxon>
        <taxon>Oscillatoriales</taxon>
        <taxon>Microcoleaceae</taxon>
        <taxon>Planktothrix</taxon>
    </lineage>
</organism>
<accession>A0A1J1JKY0</accession>